<evidence type="ECO:0000313" key="8">
    <source>
        <dbReference type="Proteomes" id="UP000050525"/>
    </source>
</evidence>
<dbReference type="AlphaFoldDB" id="A0A151NIX5"/>
<evidence type="ECO:0000256" key="2">
    <source>
        <dbReference type="ARBA" id="ARBA00023315"/>
    </source>
</evidence>
<sequence length="634" mass="69542">MGGLMGGRHGLLPGWEDGRHWGGSALTSSLRHQVNSDKVYWQRQADGNFKIVYVEENAIGRLISTKAAGSHQRHDITHLYKHPEGSEAERKAVETAARYGTKAHVYAGRSSGEDVVVSVEATEAVTGQDMHLSVALTNRSTGPRSVSLNLHVAITYYTGVSGPVVKQERRQVELPPNGAQTVPLVVSYAEYQPHLVDQCAMKLSVSGKVAETGQVLAKQHNFRLRTPDLTLTLVGPAIVGQETHVQIVFKNPLPQTLKGAVLHMEGAGLCSPKTITVGDIAGYQTVRLRQNFVPLRPGRRQLAASLDSPQLSQIHGFLTVDVAAAPGTTSASPARHPATRESPAALGLRLALAAAWHVVRARQTRDYPQALGLLDAVGQAAPDAVAFRHYAKLCLGLQAAVIMKMLEEEEPDEKIYDAMDTYFPEGEPKQHPLATPRDIEIVTEAQEAFRAQVLGLLSNRQARERYLEGQLEAEYGEAFLRMLEQLFYEYLLRLESALPLPNVSQLHEMAWSQCPLPQGTQCPKELHLLTRYLVDVGHQSQGPLPQPPRTNTPTSTQQQPVQLAPQPAPGSLQHPPRPAQSSKDPPRRRRLYSQMPRDQKQGGHQILSDPRHPGGLCLFPLNRDWASGTPVSIT</sequence>
<keyword evidence="8" id="KW-1185">Reference proteome</keyword>
<gene>
    <name evidence="7" type="primary">TINF2</name>
    <name evidence="7" type="ORF">Y1Q_0016643</name>
</gene>
<evidence type="ECO:0000259" key="6">
    <source>
        <dbReference type="Pfam" id="PF14973"/>
    </source>
</evidence>
<feature type="domain" description="TERF1-interacting nuclear factor 2 N-terminal" evidence="6">
    <location>
        <begin position="356"/>
        <end position="505"/>
    </location>
</feature>
<evidence type="ECO:0000313" key="7">
    <source>
        <dbReference type="EMBL" id="KYO36748.1"/>
    </source>
</evidence>
<dbReference type="InterPro" id="IPR013783">
    <property type="entry name" value="Ig-like_fold"/>
</dbReference>
<protein>
    <recommendedName>
        <fullName evidence="3">protein-glutamine gamma-glutamyltransferase</fullName>
        <ecNumber evidence="3">2.3.2.13</ecNumber>
    </recommendedName>
</protein>
<comment type="caution">
    <text evidence="7">The sequence shown here is derived from an EMBL/GenBank/DDBJ whole genome shotgun (WGS) entry which is preliminary data.</text>
</comment>
<dbReference type="InterPro" id="IPR036238">
    <property type="entry name" value="Transglutaminase_C_sf"/>
</dbReference>
<reference evidence="7 8" key="1">
    <citation type="journal article" date="2012" name="Genome Biol.">
        <title>Sequencing three crocodilian genomes to illuminate the evolution of archosaurs and amniotes.</title>
        <authorList>
            <person name="St John J.A."/>
            <person name="Braun E.L."/>
            <person name="Isberg S.R."/>
            <person name="Miles L.G."/>
            <person name="Chong A.Y."/>
            <person name="Gongora J."/>
            <person name="Dalzell P."/>
            <person name="Moran C."/>
            <person name="Bed'hom B."/>
            <person name="Abzhanov A."/>
            <person name="Burgess S.C."/>
            <person name="Cooksey A.M."/>
            <person name="Castoe T.A."/>
            <person name="Crawford N.G."/>
            <person name="Densmore L.D."/>
            <person name="Drew J.C."/>
            <person name="Edwards S.V."/>
            <person name="Faircloth B.C."/>
            <person name="Fujita M.K."/>
            <person name="Greenwold M.J."/>
            <person name="Hoffmann F.G."/>
            <person name="Howard J.M."/>
            <person name="Iguchi T."/>
            <person name="Janes D.E."/>
            <person name="Khan S.Y."/>
            <person name="Kohno S."/>
            <person name="de Koning A.J."/>
            <person name="Lance S.L."/>
            <person name="McCarthy F.M."/>
            <person name="McCormack J.E."/>
            <person name="Merchant M.E."/>
            <person name="Peterson D.G."/>
            <person name="Pollock D.D."/>
            <person name="Pourmand N."/>
            <person name="Raney B.J."/>
            <person name="Roessler K.A."/>
            <person name="Sanford J.R."/>
            <person name="Sawyer R.H."/>
            <person name="Schmidt C.J."/>
            <person name="Triplett E.W."/>
            <person name="Tuberville T.D."/>
            <person name="Venegas-Anaya M."/>
            <person name="Howard J.T."/>
            <person name="Jarvis E.D."/>
            <person name="Guillette L.J.Jr."/>
            <person name="Glenn T.C."/>
            <person name="Green R.E."/>
            <person name="Ray D.A."/>
        </authorList>
    </citation>
    <scope>NUCLEOTIDE SEQUENCE [LARGE SCALE GENOMIC DNA]</scope>
    <source>
        <strain evidence="7">KSC_2009_1</strain>
    </source>
</reference>
<dbReference type="Gene3D" id="2.60.40.10">
    <property type="entry name" value="Immunoglobulins"/>
    <property type="match status" value="2"/>
</dbReference>
<dbReference type="InterPro" id="IPR036985">
    <property type="entry name" value="Transglutaminase-like_sf"/>
</dbReference>
<evidence type="ECO:0000256" key="3">
    <source>
        <dbReference type="ARBA" id="ARBA00024222"/>
    </source>
</evidence>
<comment type="similarity">
    <text evidence="1">Belongs to the transglutaminase superfamily. Transglutaminase family.</text>
</comment>
<feature type="region of interest" description="Disordered" evidence="4">
    <location>
        <begin position="538"/>
        <end position="589"/>
    </location>
</feature>
<proteinExistence type="inferred from homology"/>
<dbReference type="CDD" id="cd11657">
    <property type="entry name" value="TIN2_N"/>
    <property type="match status" value="1"/>
</dbReference>
<dbReference type="GO" id="GO:0003810">
    <property type="term" value="F:protein-glutamine gamma-glutamyltransferase activity"/>
    <property type="evidence" value="ECO:0007669"/>
    <property type="project" value="UniProtKB-EC"/>
</dbReference>
<dbReference type="Gene3D" id="3.90.260.10">
    <property type="entry name" value="Transglutaminase-like"/>
    <property type="match status" value="1"/>
</dbReference>
<name>A0A151NIX5_ALLMI</name>
<dbReference type="EC" id="2.3.2.13" evidence="3"/>
<dbReference type="EMBL" id="AKHW03002946">
    <property type="protein sequence ID" value="KYO36748.1"/>
    <property type="molecule type" value="Genomic_DNA"/>
</dbReference>
<evidence type="ECO:0000256" key="4">
    <source>
        <dbReference type="SAM" id="MobiDB-lite"/>
    </source>
</evidence>
<dbReference type="PANTHER" id="PTHR11590">
    <property type="entry name" value="PROTEIN-GLUTAMINE GAMMA-GLUTAMYLTRANSFERASE"/>
    <property type="match status" value="1"/>
</dbReference>
<dbReference type="InterPro" id="IPR038765">
    <property type="entry name" value="Papain-like_cys_pep_sf"/>
</dbReference>
<dbReference type="InterPro" id="IPR008958">
    <property type="entry name" value="Transglutaminase_C"/>
</dbReference>
<feature type="domain" description="Transglutaminase C-terminal" evidence="5">
    <location>
        <begin position="122"/>
        <end position="219"/>
    </location>
</feature>
<dbReference type="InterPro" id="IPR029400">
    <property type="entry name" value="TINF2_N"/>
</dbReference>
<evidence type="ECO:0000259" key="5">
    <source>
        <dbReference type="Pfam" id="PF00927"/>
    </source>
</evidence>
<organism evidence="7 8">
    <name type="scientific">Alligator mississippiensis</name>
    <name type="common">American alligator</name>
    <dbReference type="NCBI Taxonomy" id="8496"/>
    <lineage>
        <taxon>Eukaryota</taxon>
        <taxon>Metazoa</taxon>
        <taxon>Chordata</taxon>
        <taxon>Craniata</taxon>
        <taxon>Vertebrata</taxon>
        <taxon>Euteleostomi</taxon>
        <taxon>Archelosauria</taxon>
        <taxon>Archosauria</taxon>
        <taxon>Crocodylia</taxon>
        <taxon>Alligatoridae</taxon>
        <taxon>Alligatorinae</taxon>
        <taxon>Alligator</taxon>
    </lineage>
</organism>
<dbReference type="SUPFAM" id="SSF54001">
    <property type="entry name" value="Cysteine proteinases"/>
    <property type="match status" value="1"/>
</dbReference>
<dbReference type="Pfam" id="PF00927">
    <property type="entry name" value="Transglut_C"/>
    <property type="match status" value="2"/>
</dbReference>
<feature type="domain" description="Transglutaminase C-terminal" evidence="5">
    <location>
        <begin position="227"/>
        <end position="323"/>
    </location>
</feature>
<dbReference type="FunFam" id="2.60.40.10:FF:000090">
    <property type="entry name" value="Protein-glutamine gamma-glutamyltransferase 2"/>
    <property type="match status" value="1"/>
</dbReference>
<dbReference type="Proteomes" id="UP000050525">
    <property type="component" value="Unassembled WGS sequence"/>
</dbReference>
<keyword evidence="2" id="KW-0012">Acyltransferase</keyword>
<dbReference type="PANTHER" id="PTHR11590:SF49">
    <property type="entry name" value="PROTEIN-GLUTAMINE GAMMA-GLUTAMYLTRANSFERASE K"/>
    <property type="match status" value="1"/>
</dbReference>
<dbReference type="FunFam" id="2.60.40.10:FF:000171">
    <property type="entry name" value="protein-glutamine gamma-glutamyltransferase 6"/>
    <property type="match status" value="1"/>
</dbReference>
<evidence type="ECO:0000256" key="1">
    <source>
        <dbReference type="ARBA" id="ARBA00005968"/>
    </source>
</evidence>
<dbReference type="STRING" id="8496.A0A151NIX5"/>
<dbReference type="SUPFAM" id="SSF49309">
    <property type="entry name" value="Transglutaminase, two C-terminal domains"/>
    <property type="match status" value="2"/>
</dbReference>
<dbReference type="Pfam" id="PF14973">
    <property type="entry name" value="TINF2_N"/>
    <property type="match status" value="1"/>
</dbReference>
<accession>A0A151NIX5</accession>
<keyword evidence="2" id="KW-0808">Transferase</keyword>
<dbReference type="InterPro" id="IPR050779">
    <property type="entry name" value="Transglutaminase"/>
</dbReference>